<feature type="transmembrane region" description="Helical" evidence="6">
    <location>
        <begin position="152"/>
        <end position="174"/>
    </location>
</feature>
<sequence length="345" mass="38702">MSDNDWSLYPDGASKGAPIFFAILLTALGSYQIYQSFFRYKWRYFGGTITWATTVWISGFICRIISIYHDQDIGLYIAGYVLILMGPPLYAASEYFILGRLMAYLPYHAPMHPGRVLSTFFLLSTVVEVLTANGASRSAGKNRTISQRQVGLALLKAALIVQCFIEALFFSLVVTMERRCRRAKAFPRKVRVICYVLYLTSFMMLVRCIVRTIGGFEDSKCDPEDPLCGYITLHEWVMYVFEIANITLFVIVLAVFHPGRFLPQTDKIYLDPVNNETDRLGPGFSKADKRPIWATVLDPFNLTGILSGKGMAVQKFWEEENAVHNGQELQPSKAGASTGETAVAG</sequence>
<keyword evidence="4 6" id="KW-0472">Membrane</keyword>
<gene>
    <name evidence="7" type="ORF">LTR78_001724</name>
</gene>
<dbReference type="GO" id="GO:0016020">
    <property type="term" value="C:membrane"/>
    <property type="evidence" value="ECO:0007669"/>
    <property type="project" value="UniProtKB-SubCell"/>
</dbReference>
<dbReference type="AlphaFoldDB" id="A0AAE0WUZ4"/>
<proteinExistence type="predicted"/>
<evidence type="ECO:0000256" key="4">
    <source>
        <dbReference type="ARBA" id="ARBA00023136"/>
    </source>
</evidence>
<evidence type="ECO:0000256" key="2">
    <source>
        <dbReference type="ARBA" id="ARBA00022692"/>
    </source>
</evidence>
<protein>
    <submittedName>
        <fullName evidence="7">Uncharacterized protein</fullName>
    </submittedName>
</protein>
<dbReference type="PANTHER" id="PTHR31465:SF13">
    <property type="entry name" value="RTA1 DOMAIN PROTEIN-RELATED"/>
    <property type="match status" value="1"/>
</dbReference>
<feature type="transmembrane region" description="Helical" evidence="6">
    <location>
        <begin position="16"/>
        <end position="34"/>
    </location>
</feature>
<feature type="transmembrane region" description="Helical" evidence="6">
    <location>
        <begin position="195"/>
        <end position="216"/>
    </location>
</feature>
<feature type="transmembrane region" description="Helical" evidence="6">
    <location>
        <begin position="236"/>
        <end position="256"/>
    </location>
</feature>
<feature type="transmembrane region" description="Helical" evidence="6">
    <location>
        <begin position="114"/>
        <end position="132"/>
    </location>
</feature>
<evidence type="ECO:0000256" key="1">
    <source>
        <dbReference type="ARBA" id="ARBA00004141"/>
    </source>
</evidence>
<dbReference type="EMBL" id="JAUTXT010000004">
    <property type="protein sequence ID" value="KAK3678427.1"/>
    <property type="molecule type" value="Genomic_DNA"/>
</dbReference>
<dbReference type="Proteomes" id="UP001274830">
    <property type="component" value="Unassembled WGS sequence"/>
</dbReference>
<organism evidence="7 8">
    <name type="scientific">Recurvomyces mirabilis</name>
    <dbReference type="NCBI Taxonomy" id="574656"/>
    <lineage>
        <taxon>Eukaryota</taxon>
        <taxon>Fungi</taxon>
        <taxon>Dikarya</taxon>
        <taxon>Ascomycota</taxon>
        <taxon>Pezizomycotina</taxon>
        <taxon>Dothideomycetes</taxon>
        <taxon>Dothideomycetidae</taxon>
        <taxon>Mycosphaerellales</taxon>
        <taxon>Teratosphaeriaceae</taxon>
        <taxon>Recurvomyces</taxon>
    </lineage>
</organism>
<evidence type="ECO:0000313" key="8">
    <source>
        <dbReference type="Proteomes" id="UP001274830"/>
    </source>
</evidence>
<feature type="transmembrane region" description="Helical" evidence="6">
    <location>
        <begin position="46"/>
        <end position="67"/>
    </location>
</feature>
<name>A0AAE0WUZ4_9PEZI</name>
<evidence type="ECO:0000256" key="5">
    <source>
        <dbReference type="SAM" id="MobiDB-lite"/>
    </source>
</evidence>
<reference evidence="7" key="1">
    <citation type="submission" date="2023-07" db="EMBL/GenBank/DDBJ databases">
        <title>Black Yeasts Isolated from many extreme environments.</title>
        <authorList>
            <person name="Coleine C."/>
            <person name="Stajich J.E."/>
            <person name="Selbmann L."/>
        </authorList>
    </citation>
    <scope>NUCLEOTIDE SEQUENCE</scope>
    <source>
        <strain evidence="7">CCFEE 5485</strain>
    </source>
</reference>
<evidence type="ECO:0000256" key="3">
    <source>
        <dbReference type="ARBA" id="ARBA00022989"/>
    </source>
</evidence>
<comment type="subcellular location">
    <subcellularLocation>
        <location evidence="1">Membrane</location>
        <topology evidence="1">Multi-pass membrane protein</topology>
    </subcellularLocation>
</comment>
<keyword evidence="3 6" id="KW-1133">Transmembrane helix</keyword>
<feature type="transmembrane region" description="Helical" evidence="6">
    <location>
        <begin position="73"/>
        <end position="93"/>
    </location>
</feature>
<accession>A0AAE0WUZ4</accession>
<keyword evidence="8" id="KW-1185">Reference proteome</keyword>
<keyword evidence="2 6" id="KW-0812">Transmembrane</keyword>
<comment type="caution">
    <text evidence="7">The sequence shown here is derived from an EMBL/GenBank/DDBJ whole genome shotgun (WGS) entry which is preliminary data.</text>
</comment>
<dbReference type="Pfam" id="PF04479">
    <property type="entry name" value="RTA1"/>
    <property type="match status" value="1"/>
</dbReference>
<evidence type="ECO:0000313" key="7">
    <source>
        <dbReference type="EMBL" id="KAK3678427.1"/>
    </source>
</evidence>
<feature type="region of interest" description="Disordered" evidence="5">
    <location>
        <begin position="324"/>
        <end position="345"/>
    </location>
</feature>
<dbReference type="PANTHER" id="PTHR31465">
    <property type="entry name" value="PROTEIN RTA1-RELATED"/>
    <property type="match status" value="1"/>
</dbReference>
<evidence type="ECO:0000256" key="6">
    <source>
        <dbReference type="SAM" id="Phobius"/>
    </source>
</evidence>
<dbReference type="InterPro" id="IPR007568">
    <property type="entry name" value="RTA1"/>
</dbReference>